<evidence type="ECO:0000256" key="1">
    <source>
        <dbReference type="SAM" id="MobiDB-lite"/>
    </source>
</evidence>
<accession>A0ABR3TDW6</accession>
<feature type="transmembrane region" description="Helical" evidence="2">
    <location>
        <begin position="252"/>
        <end position="274"/>
    </location>
</feature>
<dbReference type="InterPro" id="IPR046529">
    <property type="entry name" value="DUF6594"/>
</dbReference>
<feature type="domain" description="DUF6594" evidence="3">
    <location>
        <begin position="50"/>
        <end position="288"/>
    </location>
</feature>
<evidence type="ECO:0000313" key="5">
    <source>
        <dbReference type="Proteomes" id="UP001521184"/>
    </source>
</evidence>
<feature type="transmembrane region" description="Helical" evidence="2">
    <location>
        <begin position="218"/>
        <end position="240"/>
    </location>
</feature>
<dbReference type="Proteomes" id="UP001521184">
    <property type="component" value="Unassembled WGS sequence"/>
</dbReference>
<dbReference type="PANTHER" id="PTHR34502:SF3">
    <property type="entry name" value="DUF6594 DOMAIN-CONTAINING PROTEIN"/>
    <property type="match status" value="1"/>
</dbReference>
<feature type="region of interest" description="Disordered" evidence="1">
    <location>
        <begin position="1"/>
        <end position="43"/>
    </location>
</feature>
<feature type="compositionally biased region" description="Polar residues" evidence="1">
    <location>
        <begin position="12"/>
        <end position="25"/>
    </location>
</feature>
<protein>
    <recommendedName>
        <fullName evidence="3">DUF6594 domain-containing protein</fullName>
    </recommendedName>
</protein>
<keyword evidence="2" id="KW-1133">Transmembrane helix</keyword>
<dbReference type="Pfam" id="PF20237">
    <property type="entry name" value="DUF6594"/>
    <property type="match status" value="1"/>
</dbReference>
<comment type="caution">
    <text evidence="4">The sequence shown here is derived from an EMBL/GenBank/DDBJ whole genome shotgun (WGS) entry which is preliminary data.</text>
</comment>
<dbReference type="PANTHER" id="PTHR34502">
    <property type="entry name" value="DUF6594 DOMAIN-CONTAINING PROTEIN-RELATED"/>
    <property type="match status" value="1"/>
</dbReference>
<sequence length="288" mass="32710">MSEKDLEAQWQEECSNAGCTDQTSPEDPAQTGEISDESSTVVENCPQGNPRLAAFLDCDENFMMYRRFGWIQARLLLRKQREISDMEKNLEVQDGFPRDGGATDAHEKTSEYKEELLDEVEAKFLEYSDIDSEQDGWVQHKEDIVTLRPGREHAWLDMVLEKLLQTFRPKFIRTIFCSQVRDLNPLRIALKWTNGNQETRMKTNGPLIHLYTRSRIEALAAAVITVTILILLVIPTYVLYHLTSDVTQGSRTSALSIGVLLIFTLAFSAVLSLFTRARRHEILAAAAA</sequence>
<evidence type="ECO:0000259" key="3">
    <source>
        <dbReference type="Pfam" id="PF20237"/>
    </source>
</evidence>
<feature type="region of interest" description="Disordered" evidence="1">
    <location>
        <begin position="92"/>
        <end position="111"/>
    </location>
</feature>
<organism evidence="4 5">
    <name type="scientific">Diplodia intermedia</name>
    <dbReference type="NCBI Taxonomy" id="856260"/>
    <lineage>
        <taxon>Eukaryota</taxon>
        <taxon>Fungi</taxon>
        <taxon>Dikarya</taxon>
        <taxon>Ascomycota</taxon>
        <taxon>Pezizomycotina</taxon>
        <taxon>Dothideomycetes</taxon>
        <taxon>Dothideomycetes incertae sedis</taxon>
        <taxon>Botryosphaeriales</taxon>
        <taxon>Botryosphaeriaceae</taxon>
        <taxon>Diplodia</taxon>
    </lineage>
</organism>
<keyword evidence="2" id="KW-0472">Membrane</keyword>
<reference evidence="4 5" key="1">
    <citation type="journal article" date="2023" name="Plant Dis.">
        <title>First Report of Diplodia intermedia Causing Canker and Dieback Diseases on Apple Trees in Canada.</title>
        <authorList>
            <person name="Ellouze W."/>
            <person name="Ilyukhin E."/>
            <person name="Sulman M."/>
            <person name="Ali S."/>
        </authorList>
    </citation>
    <scope>NUCLEOTIDE SEQUENCE [LARGE SCALE GENOMIC DNA]</scope>
    <source>
        <strain evidence="4 5">M45-28</strain>
    </source>
</reference>
<evidence type="ECO:0000256" key="2">
    <source>
        <dbReference type="SAM" id="Phobius"/>
    </source>
</evidence>
<keyword evidence="5" id="KW-1185">Reference proteome</keyword>
<keyword evidence="2" id="KW-0812">Transmembrane</keyword>
<evidence type="ECO:0000313" key="4">
    <source>
        <dbReference type="EMBL" id="KAL1637733.1"/>
    </source>
</evidence>
<name>A0ABR3TDW6_9PEZI</name>
<dbReference type="EMBL" id="JAKEKT020000085">
    <property type="protein sequence ID" value="KAL1637733.1"/>
    <property type="molecule type" value="Genomic_DNA"/>
</dbReference>
<gene>
    <name evidence="4" type="ORF">SLS58_009160</name>
</gene>
<proteinExistence type="predicted"/>